<dbReference type="PANTHER" id="PTHR30296">
    <property type="entry name" value="UNCHARACTERIZED PROTEIN YKGE"/>
    <property type="match status" value="1"/>
</dbReference>
<proteinExistence type="predicted"/>
<keyword evidence="3" id="KW-1185">Reference proteome</keyword>
<feature type="domain" description="Cysteine-rich" evidence="1">
    <location>
        <begin position="3"/>
        <end position="83"/>
    </location>
</feature>
<dbReference type="EMBL" id="DF968182">
    <property type="protein sequence ID" value="GAP43086.1"/>
    <property type="molecule type" value="Genomic_DNA"/>
</dbReference>
<evidence type="ECO:0000259" key="1">
    <source>
        <dbReference type="Pfam" id="PF02754"/>
    </source>
</evidence>
<feature type="domain" description="Cysteine-rich" evidence="1">
    <location>
        <begin position="131"/>
        <end position="216"/>
    </location>
</feature>
<dbReference type="Proteomes" id="UP000053091">
    <property type="component" value="Unassembled WGS sequence"/>
</dbReference>
<gene>
    <name evidence="2" type="ORF">TBC1_111228</name>
</gene>
<protein>
    <submittedName>
        <fullName evidence="2">Protein containing cysteine-rich domain</fullName>
    </submittedName>
</protein>
<dbReference type="OrthoDB" id="9770306at2"/>
<reference evidence="2" key="1">
    <citation type="journal article" date="2015" name="Genome Announc.">
        <title>Draft Genome Sequence of Bacteroidales Strain TBC1, a Novel Isolate from a Methanogenic Wastewater Treatment System.</title>
        <authorList>
            <person name="Tourlousse D.M."/>
            <person name="Matsuura N."/>
            <person name="Sun L."/>
            <person name="Toyonaga M."/>
            <person name="Kuroda K."/>
            <person name="Ohashi A."/>
            <person name="Cruz R."/>
            <person name="Yamaguchi T."/>
            <person name="Sekiguchi Y."/>
        </authorList>
    </citation>
    <scope>NUCLEOTIDE SEQUENCE [LARGE SCALE GENOMIC DNA]</scope>
    <source>
        <strain evidence="2">TBC1</strain>
    </source>
</reference>
<dbReference type="STRING" id="1678841.TBC1_111228"/>
<dbReference type="Pfam" id="PF02754">
    <property type="entry name" value="CCG"/>
    <property type="match status" value="2"/>
</dbReference>
<organism evidence="2">
    <name type="scientific">Lentimicrobium saccharophilum</name>
    <dbReference type="NCBI Taxonomy" id="1678841"/>
    <lineage>
        <taxon>Bacteria</taxon>
        <taxon>Pseudomonadati</taxon>
        <taxon>Bacteroidota</taxon>
        <taxon>Bacteroidia</taxon>
        <taxon>Bacteroidales</taxon>
        <taxon>Lentimicrobiaceae</taxon>
        <taxon>Lentimicrobium</taxon>
    </lineage>
</organism>
<dbReference type="InterPro" id="IPR004017">
    <property type="entry name" value="Cys_rich_dom"/>
</dbReference>
<dbReference type="AlphaFoldDB" id="A0A0S7BZ33"/>
<dbReference type="RefSeq" id="WP_062039808.1">
    <property type="nucleotide sequence ID" value="NZ_DF968182.1"/>
</dbReference>
<dbReference type="PATRIC" id="fig|1678841.3.peg.1393"/>
<name>A0A0S7BZ33_9BACT</name>
<evidence type="ECO:0000313" key="2">
    <source>
        <dbReference type="EMBL" id="GAP43086.1"/>
    </source>
</evidence>
<evidence type="ECO:0000313" key="3">
    <source>
        <dbReference type="Proteomes" id="UP000053091"/>
    </source>
</evidence>
<dbReference type="GO" id="GO:0005829">
    <property type="term" value="C:cytosol"/>
    <property type="evidence" value="ECO:0007669"/>
    <property type="project" value="TreeGrafter"/>
</dbReference>
<dbReference type="GO" id="GO:0016491">
    <property type="term" value="F:oxidoreductase activity"/>
    <property type="evidence" value="ECO:0007669"/>
    <property type="project" value="UniProtKB-ARBA"/>
</dbReference>
<sequence length="241" mass="27195">MVVDIFIPCFIDQFYPETGFSMVKVLEKAGVTVRYNKNQTCCGQIAFNSGFWDHAKAMGEKFIRDFKDCSHVVAPSASCVGMVRNYYDEMFYNSALHNEYRTLKKNIYEITDFLVNILNVKDTGATFNHVVTWHSSCASLREYGLKDEPGILLRHVRGLKLVEMEDKETCCGFGGMFSVKNEPVSTAMAAHKVEMALKTGAEYIVSTDSSCLMHMQGYISKHNIPLKTIHIVDILASGWEL</sequence>
<accession>A0A0S7BZ33</accession>
<dbReference type="PANTHER" id="PTHR30296:SF0">
    <property type="entry name" value="LACTATE UTILIZATION PROTEIN A"/>
    <property type="match status" value="1"/>
</dbReference>